<dbReference type="EMBL" id="VXIT01000004">
    <property type="protein sequence ID" value="KAA6413557.1"/>
    <property type="molecule type" value="Genomic_DNA"/>
</dbReference>
<keyword evidence="2" id="KW-1133">Transmembrane helix</keyword>
<keyword evidence="2" id="KW-0472">Membrane</keyword>
<organism evidence="3 4">
    <name type="scientific">Lasallia pustulata</name>
    <dbReference type="NCBI Taxonomy" id="136370"/>
    <lineage>
        <taxon>Eukaryota</taxon>
        <taxon>Fungi</taxon>
        <taxon>Dikarya</taxon>
        <taxon>Ascomycota</taxon>
        <taxon>Pezizomycotina</taxon>
        <taxon>Lecanoromycetes</taxon>
        <taxon>OSLEUM clade</taxon>
        <taxon>Umbilicariomycetidae</taxon>
        <taxon>Umbilicariales</taxon>
        <taxon>Umbilicariaceae</taxon>
        <taxon>Lasallia</taxon>
    </lineage>
</organism>
<proteinExistence type="predicted"/>
<feature type="transmembrane region" description="Helical" evidence="2">
    <location>
        <begin position="90"/>
        <end position="111"/>
    </location>
</feature>
<evidence type="ECO:0008006" key="5">
    <source>
        <dbReference type="Google" id="ProtNLM"/>
    </source>
</evidence>
<comment type="caution">
    <text evidence="3">The sequence shown here is derived from an EMBL/GenBank/DDBJ whole genome shotgun (WGS) entry which is preliminary data.</text>
</comment>
<name>A0A5M8PXA5_9LECA</name>
<dbReference type="Proteomes" id="UP000324767">
    <property type="component" value="Unassembled WGS sequence"/>
</dbReference>
<reference evidence="3 4" key="1">
    <citation type="submission" date="2019-09" db="EMBL/GenBank/DDBJ databases">
        <title>The hologenome of the rock-dwelling lichen Lasallia pustulata.</title>
        <authorList>
            <person name="Greshake Tzovaras B."/>
            <person name="Segers F."/>
            <person name="Bicker A."/>
            <person name="Dal Grande F."/>
            <person name="Otte J."/>
            <person name="Hankeln T."/>
            <person name="Schmitt I."/>
            <person name="Ebersberger I."/>
        </authorList>
    </citation>
    <scope>NUCLEOTIDE SEQUENCE [LARGE SCALE GENOMIC DNA]</scope>
    <source>
        <strain evidence="3">A1-1</strain>
    </source>
</reference>
<evidence type="ECO:0000313" key="4">
    <source>
        <dbReference type="Proteomes" id="UP000324767"/>
    </source>
</evidence>
<protein>
    <recommendedName>
        <fullName evidence="5">MARVEL domain-containing protein</fullName>
    </recommendedName>
</protein>
<feature type="region of interest" description="Disordered" evidence="1">
    <location>
        <begin position="226"/>
        <end position="248"/>
    </location>
</feature>
<sequence length="248" mass="27320">MANGKISRQPSHYPPLPFHFLRLAQLLSSIIVASILYFFIHHLATEHYTVPWTFILLASVSTLTLLALLISSIFYHILTLSPKPNGAGNLFLTVLWMLGVALLLWNISGTLSHRCNIANWHNEAGIMVCRIYKALTAFAFTGMITTLLLLLLDVRTHRALTHAGTYNPMHDRDMKASSSFALAGTGASSSSDPFSHRDEDLEHDIATPYKVRHTIAAEQFGYSAPTEQTTYGGGGGDLGERYGNGRGY</sequence>
<evidence type="ECO:0000313" key="3">
    <source>
        <dbReference type="EMBL" id="KAA6413557.1"/>
    </source>
</evidence>
<gene>
    <name evidence="3" type="ORF">FRX48_03303</name>
</gene>
<keyword evidence="2" id="KW-0812">Transmembrane</keyword>
<dbReference type="AlphaFoldDB" id="A0A5M8PXA5"/>
<evidence type="ECO:0000256" key="2">
    <source>
        <dbReference type="SAM" id="Phobius"/>
    </source>
</evidence>
<evidence type="ECO:0000256" key="1">
    <source>
        <dbReference type="SAM" id="MobiDB-lite"/>
    </source>
</evidence>
<feature type="transmembrane region" description="Helical" evidence="2">
    <location>
        <begin position="52"/>
        <end position="78"/>
    </location>
</feature>
<dbReference type="OrthoDB" id="5344006at2759"/>
<accession>A0A5M8PXA5</accession>
<feature type="transmembrane region" description="Helical" evidence="2">
    <location>
        <begin position="131"/>
        <end position="152"/>
    </location>
</feature>
<feature type="transmembrane region" description="Helical" evidence="2">
    <location>
        <begin position="20"/>
        <end position="40"/>
    </location>
</feature>
<feature type="compositionally biased region" description="Gly residues" evidence="1">
    <location>
        <begin position="231"/>
        <end position="248"/>
    </location>
</feature>